<dbReference type="RefSeq" id="WP_198099610.1">
    <property type="nucleotide sequence ID" value="NZ_JAEDAL010000001.1"/>
</dbReference>
<dbReference type="Pfam" id="PF19502">
    <property type="entry name" value="DUF6036"/>
    <property type="match status" value="1"/>
</dbReference>
<evidence type="ECO:0000313" key="3">
    <source>
        <dbReference type="Proteomes" id="UP000620139"/>
    </source>
</evidence>
<feature type="domain" description="DUF6036" evidence="1">
    <location>
        <begin position="13"/>
        <end position="132"/>
    </location>
</feature>
<dbReference type="EMBL" id="JAEDAL010000001">
    <property type="protein sequence ID" value="MBH9552026.1"/>
    <property type="molecule type" value="Genomic_DNA"/>
</dbReference>
<evidence type="ECO:0000313" key="2">
    <source>
        <dbReference type="EMBL" id="MBH9552026.1"/>
    </source>
</evidence>
<keyword evidence="3" id="KW-1185">Reference proteome</keyword>
<accession>A0A931IUY7</accession>
<comment type="caution">
    <text evidence="2">The sequence shown here is derived from an EMBL/GenBank/DDBJ whole genome shotgun (WGS) entry which is preliminary data.</text>
</comment>
<name>A0A931IUY7_9BURK</name>
<reference evidence="2" key="1">
    <citation type="submission" date="2020-12" db="EMBL/GenBank/DDBJ databases">
        <title>The genome sequence of Inhella sp. 4Y17.</title>
        <authorList>
            <person name="Liu Y."/>
        </authorList>
    </citation>
    <scope>NUCLEOTIDE SEQUENCE</scope>
    <source>
        <strain evidence="2">4Y10</strain>
    </source>
</reference>
<sequence length="186" mass="20774">MTREELEHIIRASSDVTDQYEFVIVGSQSLLGAVPHPEPVFTVSMEADIYPLQAPELADKIDGAIGEGSQFHETYGYYAQGVGPDTALLPSTWMQRVHRIQNANTNDRVGYCLDVLDLFLAKAAAGREKDREFCMALFEYGHLTPARVLELVPLMPLDDHQQRALRAVIRRWAKAVRDAGHDVPEG</sequence>
<evidence type="ECO:0000259" key="1">
    <source>
        <dbReference type="Pfam" id="PF19502"/>
    </source>
</evidence>
<dbReference type="AlphaFoldDB" id="A0A931IUY7"/>
<protein>
    <recommendedName>
        <fullName evidence="1">DUF6036 domain-containing protein</fullName>
    </recommendedName>
</protein>
<dbReference type="Proteomes" id="UP000620139">
    <property type="component" value="Unassembled WGS sequence"/>
</dbReference>
<organism evidence="2 3">
    <name type="scientific">Inhella gelatinilytica</name>
    <dbReference type="NCBI Taxonomy" id="2795030"/>
    <lineage>
        <taxon>Bacteria</taxon>
        <taxon>Pseudomonadati</taxon>
        <taxon>Pseudomonadota</taxon>
        <taxon>Betaproteobacteria</taxon>
        <taxon>Burkholderiales</taxon>
        <taxon>Sphaerotilaceae</taxon>
        <taxon>Inhella</taxon>
    </lineage>
</organism>
<proteinExistence type="predicted"/>
<dbReference type="InterPro" id="IPR045792">
    <property type="entry name" value="DUF6036"/>
</dbReference>
<gene>
    <name evidence="2" type="ORF">I7X43_04100</name>
</gene>